<dbReference type="EMBL" id="GBRH01228075">
    <property type="protein sequence ID" value="JAD69820.1"/>
    <property type="molecule type" value="Transcribed_RNA"/>
</dbReference>
<organism evidence="1">
    <name type="scientific">Arundo donax</name>
    <name type="common">Giant reed</name>
    <name type="synonym">Donax arundinaceus</name>
    <dbReference type="NCBI Taxonomy" id="35708"/>
    <lineage>
        <taxon>Eukaryota</taxon>
        <taxon>Viridiplantae</taxon>
        <taxon>Streptophyta</taxon>
        <taxon>Embryophyta</taxon>
        <taxon>Tracheophyta</taxon>
        <taxon>Spermatophyta</taxon>
        <taxon>Magnoliopsida</taxon>
        <taxon>Liliopsida</taxon>
        <taxon>Poales</taxon>
        <taxon>Poaceae</taxon>
        <taxon>PACMAD clade</taxon>
        <taxon>Arundinoideae</taxon>
        <taxon>Arundineae</taxon>
        <taxon>Arundo</taxon>
    </lineage>
</organism>
<reference evidence="1" key="1">
    <citation type="submission" date="2014-09" db="EMBL/GenBank/DDBJ databases">
        <authorList>
            <person name="Magalhaes I.L.F."/>
            <person name="Oliveira U."/>
            <person name="Santos F.R."/>
            <person name="Vidigal T.H.D.A."/>
            <person name="Brescovit A.D."/>
            <person name="Santos A.J."/>
        </authorList>
    </citation>
    <scope>NUCLEOTIDE SEQUENCE</scope>
    <source>
        <tissue evidence="1">Shoot tissue taken approximately 20 cm above the soil surface</tissue>
    </source>
</reference>
<sequence>MSYKFGTTCQGRTKSPSFMRECWSRSNQCLQTVAISRNVMGISSQL</sequence>
<proteinExistence type="predicted"/>
<dbReference type="AlphaFoldDB" id="A0A0A9C8U0"/>
<reference evidence="1" key="2">
    <citation type="journal article" date="2015" name="Data Brief">
        <title>Shoot transcriptome of the giant reed, Arundo donax.</title>
        <authorList>
            <person name="Barrero R.A."/>
            <person name="Guerrero F.D."/>
            <person name="Moolhuijzen P."/>
            <person name="Goolsby J.A."/>
            <person name="Tidwell J."/>
            <person name="Bellgard S.E."/>
            <person name="Bellgard M.I."/>
        </authorList>
    </citation>
    <scope>NUCLEOTIDE SEQUENCE</scope>
    <source>
        <tissue evidence="1">Shoot tissue taken approximately 20 cm above the soil surface</tissue>
    </source>
</reference>
<accession>A0A0A9C8U0</accession>
<protein>
    <submittedName>
        <fullName evidence="1">Uncharacterized protein</fullName>
    </submittedName>
</protein>
<name>A0A0A9C8U0_ARUDO</name>
<evidence type="ECO:0000313" key="1">
    <source>
        <dbReference type="EMBL" id="JAD69820.1"/>
    </source>
</evidence>